<sequence length="273" mass="32848">MDKTLKGQIKNFIKMTEERAKEIRKAKKQAGEREKEVIKEMMRRMEEGEKEMRKMAKNREESLKKEIIDKMISLEERAREARENRREEHEMEIKKTKTIMQMRRRENERLIKIKKKMVKYKKKDENIKRKMQKKTKIAEDNERKADKEVMIVILKEAKSNPESCRMAMKLSSAIKRRDSFLANRKTRKLQRKMYKRAMPHVVQTLETIQEGRILQTQIPETTTTHSSLYPTINVKGIENPRPKIRKSSSKDILKENNKGPSRFWSFFRCFSRK</sequence>
<keyword evidence="1" id="KW-0175">Coiled coil</keyword>
<dbReference type="EMBL" id="DYDO01000004">
    <property type="protein sequence ID" value="DBA27316.1"/>
    <property type="molecule type" value="Genomic_DNA"/>
</dbReference>
<reference evidence="2" key="1">
    <citation type="thesis" date="2020" institute="ProQuest LLC" country="789 East Eisenhower Parkway, Ann Arbor, MI, USA">
        <title>Comparative Genomics and Chromosome Evolution.</title>
        <authorList>
            <person name="Mudd A.B."/>
        </authorList>
    </citation>
    <scope>NUCLEOTIDE SEQUENCE</scope>
    <source>
        <strain evidence="2">1538</strain>
        <tissue evidence="2">Blood</tissue>
    </source>
</reference>
<keyword evidence="3" id="KW-1185">Reference proteome</keyword>
<dbReference type="Proteomes" id="UP001181693">
    <property type="component" value="Unassembled WGS sequence"/>
</dbReference>
<evidence type="ECO:0000313" key="2">
    <source>
        <dbReference type="EMBL" id="DBA27316.1"/>
    </source>
</evidence>
<evidence type="ECO:0000313" key="3">
    <source>
        <dbReference type="Proteomes" id="UP001181693"/>
    </source>
</evidence>
<gene>
    <name evidence="2" type="ORF">GDO54_011478</name>
</gene>
<evidence type="ECO:0000256" key="1">
    <source>
        <dbReference type="SAM" id="Coils"/>
    </source>
</evidence>
<accession>A0AAV3A809</accession>
<dbReference type="AlphaFoldDB" id="A0AAV3A809"/>
<organism evidence="2 3">
    <name type="scientific">Pyxicephalus adspersus</name>
    <name type="common">African bullfrog</name>
    <dbReference type="NCBI Taxonomy" id="30357"/>
    <lineage>
        <taxon>Eukaryota</taxon>
        <taxon>Metazoa</taxon>
        <taxon>Chordata</taxon>
        <taxon>Craniata</taxon>
        <taxon>Vertebrata</taxon>
        <taxon>Euteleostomi</taxon>
        <taxon>Amphibia</taxon>
        <taxon>Batrachia</taxon>
        <taxon>Anura</taxon>
        <taxon>Neobatrachia</taxon>
        <taxon>Ranoidea</taxon>
        <taxon>Pyxicephalidae</taxon>
        <taxon>Pyxicephalinae</taxon>
        <taxon>Pyxicephalus</taxon>
    </lineage>
</organism>
<comment type="caution">
    <text evidence="2">The sequence shown here is derived from an EMBL/GenBank/DDBJ whole genome shotgun (WGS) entry which is preliminary data.</text>
</comment>
<name>A0AAV3A809_PYXAD</name>
<proteinExistence type="predicted"/>
<feature type="coiled-coil region" evidence="1">
    <location>
        <begin position="13"/>
        <end position="123"/>
    </location>
</feature>
<protein>
    <submittedName>
        <fullName evidence="2">Uncharacterized protein</fullName>
    </submittedName>
</protein>